<accession>A0A8S5SR40</accession>
<comment type="similarity">
    <text evidence="2">Belongs to the N-acetylmuramoyl-L-alanine amidase 2 family.</text>
</comment>
<evidence type="ECO:0000256" key="1">
    <source>
        <dbReference type="ARBA" id="ARBA00001561"/>
    </source>
</evidence>
<dbReference type="InterPro" id="IPR038765">
    <property type="entry name" value="Papain-like_cys_pep_sf"/>
</dbReference>
<evidence type="ECO:0000256" key="5">
    <source>
        <dbReference type="ARBA" id="ARBA00023268"/>
    </source>
</evidence>
<evidence type="ECO:0000256" key="4">
    <source>
        <dbReference type="ARBA" id="ARBA00022529"/>
    </source>
</evidence>
<dbReference type="GO" id="GO:0001897">
    <property type="term" value="P:symbiont-mediated cytolysis of host cell"/>
    <property type="evidence" value="ECO:0007669"/>
    <property type="project" value="UniProtKB-ARBA"/>
</dbReference>
<organism evidence="7">
    <name type="scientific">Podoviridae sp. ctCi71</name>
    <dbReference type="NCBI Taxonomy" id="2827725"/>
    <lineage>
        <taxon>Viruses</taxon>
        <taxon>Duplodnaviria</taxon>
        <taxon>Heunggongvirae</taxon>
        <taxon>Uroviricota</taxon>
        <taxon>Caudoviricetes</taxon>
    </lineage>
</organism>
<dbReference type="Pfam" id="PF05257">
    <property type="entry name" value="CHAP"/>
    <property type="match status" value="1"/>
</dbReference>
<protein>
    <recommendedName>
        <fullName evidence="3">N-acetylmuramoyl-L-alanine amidase</fullName>
        <ecNumber evidence="3">3.5.1.28</ecNumber>
    </recommendedName>
</protein>
<feature type="domain" description="Peptidase C51" evidence="6">
    <location>
        <begin position="1"/>
        <end position="131"/>
    </location>
</feature>
<dbReference type="SUPFAM" id="SSF54001">
    <property type="entry name" value="Cysteine proteinases"/>
    <property type="match status" value="1"/>
</dbReference>
<evidence type="ECO:0000256" key="2">
    <source>
        <dbReference type="ARBA" id="ARBA00007553"/>
    </source>
</evidence>
<sequence length="223" mass="24385">MNIQEWMNSVNGKIIDMDGAYGGQCWDLWSNYARNVYGIPAADTNTVDGYAASVYTARYDRSRALQDTFSREGANYTPVYGDVAFWNGNGMNHVAIVIRDNGNGTLETMSQNPNKAGYITISKTGIIGYFHPRTANTATPGSNNVTIIPRTYKVNVSTLNVRSAPSTSAQVVAQYHYGQTVNLSEGGVIADGYIWAHYVGYSGKTRYVALAPADKSAWYLVFA</sequence>
<dbReference type="Gene3D" id="2.30.30.40">
    <property type="entry name" value="SH3 Domains"/>
    <property type="match status" value="1"/>
</dbReference>
<dbReference type="InterPro" id="IPR007921">
    <property type="entry name" value="CHAP_dom"/>
</dbReference>
<keyword evidence="5" id="KW-0511">Multifunctional enzyme</keyword>
<dbReference type="EC" id="3.5.1.28" evidence="3"/>
<proteinExistence type="inferred from homology"/>
<dbReference type="EMBL" id="BK032656">
    <property type="protein sequence ID" value="DAF53525.1"/>
    <property type="molecule type" value="Genomic_DNA"/>
</dbReference>
<evidence type="ECO:0000259" key="6">
    <source>
        <dbReference type="PROSITE" id="PS50911"/>
    </source>
</evidence>
<reference evidence="7" key="1">
    <citation type="journal article" date="2021" name="Proc. Natl. Acad. Sci. U.S.A.">
        <title>A Catalog of Tens of Thousands of Viruses from Human Metagenomes Reveals Hidden Associations with Chronic Diseases.</title>
        <authorList>
            <person name="Tisza M.J."/>
            <person name="Buck C.B."/>
        </authorList>
    </citation>
    <scope>NUCLEOTIDE SEQUENCE</scope>
    <source>
        <strain evidence="7">CtCi71</strain>
    </source>
</reference>
<dbReference type="PROSITE" id="PS50911">
    <property type="entry name" value="CHAP"/>
    <property type="match status" value="1"/>
</dbReference>
<dbReference type="InterPro" id="IPR003646">
    <property type="entry name" value="SH3-like_bac-type"/>
</dbReference>
<name>A0A8S5SR40_9CAUD</name>
<dbReference type="SMART" id="SM00287">
    <property type="entry name" value="SH3b"/>
    <property type="match status" value="1"/>
</dbReference>
<evidence type="ECO:0000313" key="7">
    <source>
        <dbReference type="EMBL" id="DAF53525.1"/>
    </source>
</evidence>
<evidence type="ECO:0000256" key="3">
    <source>
        <dbReference type="ARBA" id="ARBA00011901"/>
    </source>
</evidence>
<keyword evidence="4" id="KW-0929">Antimicrobial</keyword>
<dbReference type="GO" id="GO:0008745">
    <property type="term" value="F:N-acetylmuramoyl-L-alanine amidase activity"/>
    <property type="evidence" value="ECO:0007669"/>
    <property type="project" value="UniProtKB-EC"/>
</dbReference>
<comment type="catalytic activity">
    <reaction evidence="1">
        <text>Hydrolyzes the link between N-acetylmuramoyl residues and L-amino acid residues in certain cell-wall glycopeptides.</text>
        <dbReference type="EC" id="3.5.1.28"/>
    </reaction>
</comment>
<dbReference type="Gene3D" id="3.90.1720.10">
    <property type="entry name" value="endopeptidase domain like (from Nostoc punctiforme)"/>
    <property type="match status" value="1"/>
</dbReference>